<dbReference type="Proteomes" id="UP000507470">
    <property type="component" value="Unassembled WGS sequence"/>
</dbReference>
<dbReference type="InterPro" id="IPR043129">
    <property type="entry name" value="ATPase_NBD"/>
</dbReference>
<dbReference type="PANTHER" id="PTHR14187">
    <property type="entry name" value="ALPHA KINASE/ELONGATION FACTOR 2 KINASE"/>
    <property type="match status" value="1"/>
</dbReference>
<dbReference type="PANTHER" id="PTHR14187:SF5">
    <property type="entry name" value="HEAT SHOCK 70 KDA PROTEIN 12A"/>
    <property type="match status" value="1"/>
</dbReference>
<accession>A0A6J8DC58</accession>
<reference evidence="1 2" key="1">
    <citation type="submission" date="2020-06" db="EMBL/GenBank/DDBJ databases">
        <authorList>
            <person name="Li R."/>
            <person name="Bekaert M."/>
        </authorList>
    </citation>
    <scope>NUCLEOTIDE SEQUENCE [LARGE SCALE GENOMIC DNA]</scope>
    <source>
        <strain evidence="2">wild</strain>
    </source>
</reference>
<dbReference type="OrthoDB" id="6135436at2759"/>
<proteinExistence type="predicted"/>
<protein>
    <submittedName>
        <fullName evidence="1">Uncharacterized protein</fullName>
    </submittedName>
</protein>
<organism evidence="1 2">
    <name type="scientific">Mytilus coruscus</name>
    <name type="common">Sea mussel</name>
    <dbReference type="NCBI Taxonomy" id="42192"/>
    <lineage>
        <taxon>Eukaryota</taxon>
        <taxon>Metazoa</taxon>
        <taxon>Spiralia</taxon>
        <taxon>Lophotrochozoa</taxon>
        <taxon>Mollusca</taxon>
        <taxon>Bivalvia</taxon>
        <taxon>Autobranchia</taxon>
        <taxon>Pteriomorphia</taxon>
        <taxon>Mytilida</taxon>
        <taxon>Mytiloidea</taxon>
        <taxon>Mytilidae</taxon>
        <taxon>Mytilinae</taxon>
        <taxon>Mytilus</taxon>
    </lineage>
</organism>
<dbReference type="SUPFAM" id="SSF53067">
    <property type="entry name" value="Actin-like ATPase domain"/>
    <property type="match status" value="2"/>
</dbReference>
<dbReference type="Gene3D" id="3.30.420.40">
    <property type="match status" value="1"/>
</dbReference>
<sequence length="175" mass="19305">MKVFAESLKFLKNNFLEILKLRIPSIPLHYISWVLTVPAILTDRAKQFMRLAALEAGIPGTQLTLAYEPEAAALCCRESAYQGTGHLAGSKSSSGTGRSLLILDCERGTVDVTAYEIMKNGRLKELHEPTGGPWGGTMVNQAFMKFMEDILEKKCGQNLSMNTGVNFSIYKDTLN</sequence>
<evidence type="ECO:0000313" key="1">
    <source>
        <dbReference type="EMBL" id="CAC5405227.1"/>
    </source>
</evidence>
<evidence type="ECO:0000313" key="2">
    <source>
        <dbReference type="Proteomes" id="UP000507470"/>
    </source>
</evidence>
<keyword evidence="2" id="KW-1185">Reference proteome</keyword>
<name>A0A6J8DC58_MYTCO</name>
<dbReference type="AlphaFoldDB" id="A0A6J8DC58"/>
<gene>
    <name evidence="1" type="ORF">MCOR_38938</name>
</gene>
<dbReference type="EMBL" id="CACVKT020007113">
    <property type="protein sequence ID" value="CAC5405227.1"/>
    <property type="molecule type" value="Genomic_DNA"/>
</dbReference>